<evidence type="ECO:0000256" key="10">
    <source>
        <dbReference type="PIRSR" id="PIRSR001589-3"/>
    </source>
</evidence>
<dbReference type="SUPFAM" id="SSF56235">
    <property type="entry name" value="N-terminal nucleophile aminohydrolases (Ntn hydrolases)"/>
    <property type="match status" value="1"/>
</dbReference>
<dbReference type="GO" id="GO:0006529">
    <property type="term" value="P:asparagine biosynthetic process"/>
    <property type="evidence" value="ECO:0007669"/>
    <property type="project" value="UniProtKB-KW"/>
</dbReference>
<feature type="domain" description="Glutamine amidotransferase type-2" evidence="11">
    <location>
        <begin position="11"/>
        <end position="221"/>
    </location>
</feature>
<dbReference type="Pfam" id="PF13537">
    <property type="entry name" value="GATase_7"/>
    <property type="match status" value="1"/>
</dbReference>
<feature type="active site" description="For GATase activity" evidence="8">
    <location>
        <position position="11"/>
    </location>
</feature>
<evidence type="ECO:0000256" key="4">
    <source>
        <dbReference type="ARBA" id="ARBA00022741"/>
    </source>
</evidence>
<dbReference type="Proteomes" id="UP001138802">
    <property type="component" value="Unassembled WGS sequence"/>
</dbReference>
<dbReference type="GO" id="GO:0005524">
    <property type="term" value="F:ATP binding"/>
    <property type="evidence" value="ECO:0007669"/>
    <property type="project" value="UniProtKB-KW"/>
</dbReference>
<feature type="site" description="Important for beta-aspartyl-AMP intermediate formation" evidence="10">
    <location>
        <position position="372"/>
    </location>
</feature>
<keyword evidence="13" id="KW-1185">Reference proteome</keyword>
<dbReference type="PANTHER" id="PTHR43284">
    <property type="entry name" value="ASPARAGINE SYNTHETASE (GLUTAMINE-HYDROLYZING)"/>
    <property type="match status" value="1"/>
</dbReference>
<keyword evidence="6 8" id="KW-0315">Glutamine amidotransferase</keyword>
<dbReference type="SUPFAM" id="SSF52402">
    <property type="entry name" value="Adenine nucleotide alpha hydrolases-like"/>
    <property type="match status" value="1"/>
</dbReference>
<dbReference type="CDD" id="cd01991">
    <property type="entry name" value="Asn_synthase_B_C"/>
    <property type="match status" value="1"/>
</dbReference>
<dbReference type="Pfam" id="PF00733">
    <property type="entry name" value="Asn_synthase"/>
    <property type="match status" value="1"/>
</dbReference>
<evidence type="ECO:0000256" key="8">
    <source>
        <dbReference type="PIRSR" id="PIRSR001589-1"/>
    </source>
</evidence>
<comment type="caution">
    <text evidence="12">The sequence shown here is derived from an EMBL/GenBank/DDBJ whole genome shotgun (WGS) entry which is preliminary data.</text>
</comment>
<organism evidence="12 13">
    <name type="scientific">Thiocapsa imhoffii</name>
    <dbReference type="NCBI Taxonomy" id="382777"/>
    <lineage>
        <taxon>Bacteria</taxon>
        <taxon>Pseudomonadati</taxon>
        <taxon>Pseudomonadota</taxon>
        <taxon>Gammaproteobacteria</taxon>
        <taxon>Chromatiales</taxon>
        <taxon>Chromatiaceae</taxon>
        <taxon>Thiocapsa</taxon>
    </lineage>
</organism>
<evidence type="ECO:0000256" key="7">
    <source>
        <dbReference type="ARBA" id="ARBA00048741"/>
    </source>
</evidence>
<evidence type="ECO:0000313" key="12">
    <source>
        <dbReference type="EMBL" id="MBK1645090.1"/>
    </source>
</evidence>
<dbReference type="EMBL" id="NRSD01000009">
    <property type="protein sequence ID" value="MBK1645090.1"/>
    <property type="molecule type" value="Genomic_DNA"/>
</dbReference>
<dbReference type="InterPro" id="IPR006426">
    <property type="entry name" value="Asn_synth_AEB"/>
</dbReference>
<evidence type="ECO:0000256" key="6">
    <source>
        <dbReference type="ARBA" id="ARBA00022962"/>
    </source>
</evidence>
<dbReference type="CDD" id="cd00712">
    <property type="entry name" value="AsnB"/>
    <property type="match status" value="1"/>
</dbReference>
<dbReference type="AlphaFoldDB" id="A0A9X0WIC2"/>
<dbReference type="EC" id="6.3.5.4" evidence="3"/>
<protein>
    <recommendedName>
        <fullName evidence="3">asparagine synthase (glutamine-hydrolyzing)</fullName>
        <ecNumber evidence="3">6.3.5.4</ecNumber>
    </recommendedName>
</protein>
<sequence>MLGRKRTDFMCGIAGILQLDGRRPGREDIEALNQRQIHRGPDGEGVYLDGPIGLGHRRLAIIDPAGGQQPMCNETNEVWLVANGEIYNFRALRAELERMGHRFRSQSDCEVIVHGYEAWGDRVVERLRGMFAFALWDGPRRRLLLARDRLGIKPLCYSSTDNRLAFASELQALRVLPDFDARVDTEALDRYLHLQYIPAPLSIYRGARKLPPAHTLVLTADGAAPVLRRYWQLEWRPDESLSESEWVERLDAALGDAVRSHLVSDVPFGAFLSGGVDSSAVTAYMRETLGPGLDTFTIGFDQAGFDERGPARETAEQLGSRHHESVVDLNILDLLPRLVRHYGEPFADSSALCTWRVCETAREHVTMVLSGDGGDELFAGYPYFPKLVERFPVLTGPRRVRRLAGDLLRRIGLLNPVPTLAESWYGRSPFFDDALRRRLWWPDYHDRIGTTRTWHEAQFTRVDRLDTLSQCQSVDLQTYLPFDNLTKVDIASMAHGLEVRVPLLDHALIDTVTRIPARYRMAKVDAAGGAGGDIWCGKYVLKRAAQRFYSWEFLQRRKVGFSVPLSAWFSGPFKNELQVRLLDPAAGLGDWFDPAEIKRLVSEHGQSADHGHRLWSLLFLAQWFSQY</sequence>
<dbReference type="PROSITE" id="PS51278">
    <property type="entry name" value="GATASE_TYPE_2"/>
    <property type="match status" value="1"/>
</dbReference>
<comment type="pathway">
    <text evidence="1">Amino-acid biosynthesis; L-asparagine biosynthesis; L-asparagine from L-aspartate (L-Gln route): step 1/1.</text>
</comment>
<evidence type="ECO:0000256" key="9">
    <source>
        <dbReference type="PIRSR" id="PIRSR001589-2"/>
    </source>
</evidence>
<gene>
    <name evidence="12" type="primary">asnB</name>
    <name evidence="12" type="ORF">CKO25_10580</name>
</gene>
<dbReference type="InterPro" id="IPR033738">
    <property type="entry name" value="AsnB_N"/>
</dbReference>
<dbReference type="Gene3D" id="3.60.20.10">
    <property type="entry name" value="Glutamine Phosphoribosylpyrophosphate, subunit 1, domain 1"/>
    <property type="match status" value="1"/>
</dbReference>
<reference evidence="12 13" key="1">
    <citation type="journal article" date="2020" name="Microorganisms">
        <title>Osmotic Adaptation and Compatible Solute Biosynthesis of Phototrophic Bacteria as Revealed from Genome Analyses.</title>
        <authorList>
            <person name="Imhoff J.F."/>
            <person name="Rahn T."/>
            <person name="Kunzel S."/>
            <person name="Keller A."/>
            <person name="Neulinger S.C."/>
        </authorList>
    </citation>
    <scope>NUCLEOTIDE SEQUENCE [LARGE SCALE GENOMIC DNA]</scope>
    <source>
        <strain evidence="12 13">DSM 21303</strain>
    </source>
</reference>
<dbReference type="Gene3D" id="3.40.50.620">
    <property type="entry name" value="HUPs"/>
    <property type="match status" value="1"/>
</dbReference>
<keyword evidence="8" id="KW-0061">Asparagine biosynthesis</keyword>
<dbReference type="InterPro" id="IPR001962">
    <property type="entry name" value="Asn_synthase"/>
</dbReference>
<feature type="binding site" evidence="9">
    <location>
        <position position="108"/>
    </location>
    <ligand>
        <name>L-glutamine</name>
        <dbReference type="ChEBI" id="CHEBI:58359"/>
    </ligand>
</feature>
<comment type="catalytic activity">
    <reaction evidence="7">
        <text>L-aspartate + L-glutamine + ATP + H2O = L-asparagine + L-glutamate + AMP + diphosphate + H(+)</text>
        <dbReference type="Rhea" id="RHEA:12228"/>
        <dbReference type="ChEBI" id="CHEBI:15377"/>
        <dbReference type="ChEBI" id="CHEBI:15378"/>
        <dbReference type="ChEBI" id="CHEBI:29985"/>
        <dbReference type="ChEBI" id="CHEBI:29991"/>
        <dbReference type="ChEBI" id="CHEBI:30616"/>
        <dbReference type="ChEBI" id="CHEBI:33019"/>
        <dbReference type="ChEBI" id="CHEBI:58048"/>
        <dbReference type="ChEBI" id="CHEBI:58359"/>
        <dbReference type="ChEBI" id="CHEBI:456215"/>
        <dbReference type="EC" id="6.3.5.4"/>
    </reaction>
</comment>
<name>A0A9X0WIC2_9GAMM</name>
<feature type="binding site" evidence="9">
    <location>
        <position position="298"/>
    </location>
    <ligand>
        <name>ATP</name>
        <dbReference type="ChEBI" id="CHEBI:30616"/>
    </ligand>
</feature>
<evidence type="ECO:0000256" key="5">
    <source>
        <dbReference type="ARBA" id="ARBA00022840"/>
    </source>
</evidence>
<dbReference type="GO" id="GO:0005829">
    <property type="term" value="C:cytosol"/>
    <property type="evidence" value="ECO:0007669"/>
    <property type="project" value="TreeGrafter"/>
</dbReference>
<accession>A0A9X0WIC2</accession>
<keyword evidence="4 9" id="KW-0547">Nucleotide-binding</keyword>
<dbReference type="PIRSF" id="PIRSF001589">
    <property type="entry name" value="Asn_synthetase_glu-h"/>
    <property type="match status" value="1"/>
</dbReference>
<dbReference type="GO" id="GO:0004066">
    <property type="term" value="F:asparagine synthase (glutamine-hydrolyzing) activity"/>
    <property type="evidence" value="ECO:0007669"/>
    <property type="project" value="UniProtKB-EC"/>
</dbReference>
<dbReference type="InterPro" id="IPR029055">
    <property type="entry name" value="Ntn_hydrolases_N"/>
</dbReference>
<dbReference type="InterPro" id="IPR051786">
    <property type="entry name" value="ASN_synthetase/amidase"/>
</dbReference>
<evidence type="ECO:0000256" key="2">
    <source>
        <dbReference type="ARBA" id="ARBA00005752"/>
    </source>
</evidence>
<evidence type="ECO:0000256" key="1">
    <source>
        <dbReference type="ARBA" id="ARBA00005187"/>
    </source>
</evidence>
<keyword evidence="5 9" id="KW-0067">ATP-binding</keyword>
<evidence type="ECO:0000313" key="13">
    <source>
        <dbReference type="Proteomes" id="UP001138802"/>
    </source>
</evidence>
<comment type="similarity">
    <text evidence="2">Belongs to the asparagine synthetase family.</text>
</comment>
<feature type="binding site" evidence="9">
    <location>
        <begin position="370"/>
        <end position="371"/>
    </location>
    <ligand>
        <name>ATP</name>
        <dbReference type="ChEBI" id="CHEBI:30616"/>
    </ligand>
</feature>
<dbReference type="InterPro" id="IPR017932">
    <property type="entry name" value="GATase_2_dom"/>
</dbReference>
<evidence type="ECO:0000256" key="3">
    <source>
        <dbReference type="ARBA" id="ARBA00012737"/>
    </source>
</evidence>
<dbReference type="NCBIfam" id="TIGR01536">
    <property type="entry name" value="asn_synth_AEB"/>
    <property type="match status" value="1"/>
</dbReference>
<proteinExistence type="inferred from homology"/>
<evidence type="ECO:0000259" key="11">
    <source>
        <dbReference type="PROSITE" id="PS51278"/>
    </source>
</evidence>
<dbReference type="PANTHER" id="PTHR43284:SF1">
    <property type="entry name" value="ASPARAGINE SYNTHETASE"/>
    <property type="match status" value="1"/>
</dbReference>
<keyword evidence="8" id="KW-0028">Amino-acid biosynthesis</keyword>
<dbReference type="InterPro" id="IPR014729">
    <property type="entry name" value="Rossmann-like_a/b/a_fold"/>
</dbReference>